<sequence>MNGIIQFGNKWVKVNESIFYLTPHALKVLKEWYNWSVNYDTDAPEDFRAEEVEYFAKALELLKPQSRDEASHYLTILENAFVQTDYKIKEVIDRIHANKSGNILVREL</sequence>
<reference evidence="1 2" key="1">
    <citation type="journal article" date="2009" name="Proc. Natl. Acad. Sci. U.S.A.">
        <title>Biogeography of the Sulfolobus islandicus pan-genome.</title>
        <authorList>
            <person name="Reno M.L."/>
            <person name="Held N.L."/>
            <person name="Fields C.J."/>
            <person name="Burke P.V."/>
            <person name="Whitaker R.J."/>
        </authorList>
    </citation>
    <scope>NUCLEOTIDE SEQUENCE [LARGE SCALE GENOMIC DNA]</scope>
    <source>
        <strain evidence="2">M.14.25 / Kamchatka #1</strain>
    </source>
</reference>
<dbReference type="Proteomes" id="UP000001350">
    <property type="component" value="Chromosome"/>
</dbReference>
<accession>C3MY60</accession>
<evidence type="ECO:0000313" key="2">
    <source>
        <dbReference type="Proteomes" id="UP000001350"/>
    </source>
</evidence>
<name>C3MY60_SACI4</name>
<dbReference type="EMBL" id="CP001400">
    <property type="protein sequence ID" value="ACP38617.1"/>
    <property type="molecule type" value="Genomic_DNA"/>
</dbReference>
<gene>
    <name evidence="1" type="ordered locus">M1425_1873</name>
</gene>
<dbReference type="AlphaFoldDB" id="C3MY60"/>
<organism evidence="1 2">
    <name type="scientific">Saccharolobus islandicus (strain M.14.25 / Kamchatka #1)</name>
    <name type="common">Sulfolobus islandicus</name>
    <dbReference type="NCBI Taxonomy" id="427317"/>
    <lineage>
        <taxon>Archaea</taxon>
        <taxon>Thermoproteota</taxon>
        <taxon>Thermoprotei</taxon>
        <taxon>Sulfolobales</taxon>
        <taxon>Sulfolobaceae</taxon>
        <taxon>Saccharolobus</taxon>
    </lineage>
</organism>
<dbReference type="HOGENOM" id="CLU_2191141_0_0_2"/>
<dbReference type="KEGG" id="sia:M1425_1873"/>
<evidence type="ECO:0000313" key="1">
    <source>
        <dbReference type="EMBL" id="ACP38617.1"/>
    </source>
</evidence>
<protein>
    <submittedName>
        <fullName evidence="1">Uncharacterized protein</fullName>
    </submittedName>
</protein>
<proteinExistence type="predicted"/>